<keyword evidence="2" id="KW-1185">Reference proteome</keyword>
<reference evidence="1 2" key="1">
    <citation type="submission" date="2013-03" db="EMBL/GenBank/DDBJ databases">
        <authorList>
            <person name="Warren W."/>
            <person name="Wilson R.K."/>
        </authorList>
    </citation>
    <scope>NUCLEOTIDE SEQUENCE</scope>
</reference>
<evidence type="ECO:0000313" key="2">
    <source>
        <dbReference type="Proteomes" id="UP000233100"/>
    </source>
</evidence>
<dbReference type="Ensembl" id="ENSMFAT00000098871.1">
    <property type="protein sequence ID" value="ENSMFAP00000048519.1"/>
    <property type="gene ID" value="ENSMFAG00000052805.1"/>
</dbReference>
<dbReference type="Proteomes" id="UP000233100">
    <property type="component" value="Chromosome 15"/>
</dbReference>
<evidence type="ECO:0000313" key="1">
    <source>
        <dbReference type="Ensembl" id="ENSMFAP00000048519.1"/>
    </source>
</evidence>
<reference evidence="1" key="3">
    <citation type="submission" date="2025-09" db="UniProtKB">
        <authorList>
            <consortium name="Ensembl"/>
        </authorList>
    </citation>
    <scope>IDENTIFICATION</scope>
</reference>
<proteinExistence type="predicted"/>
<organism evidence="1 2">
    <name type="scientific">Macaca fascicularis</name>
    <name type="common">Crab-eating macaque</name>
    <name type="synonym">Cynomolgus monkey</name>
    <dbReference type="NCBI Taxonomy" id="9541"/>
    <lineage>
        <taxon>Eukaryota</taxon>
        <taxon>Metazoa</taxon>
        <taxon>Chordata</taxon>
        <taxon>Craniata</taxon>
        <taxon>Vertebrata</taxon>
        <taxon>Euteleostomi</taxon>
        <taxon>Mammalia</taxon>
        <taxon>Eutheria</taxon>
        <taxon>Euarchontoglires</taxon>
        <taxon>Primates</taxon>
        <taxon>Haplorrhini</taxon>
        <taxon>Catarrhini</taxon>
        <taxon>Cercopithecidae</taxon>
        <taxon>Cercopithecinae</taxon>
        <taxon>Macaca</taxon>
    </lineage>
</organism>
<dbReference type="GeneTree" id="ENSGT01150000289646"/>
<dbReference type="AlphaFoldDB" id="A0A7N9CCX2"/>
<name>A0A7N9CCX2_MACFA</name>
<protein>
    <submittedName>
        <fullName evidence="1">Uncharacterized protein</fullName>
    </submittedName>
</protein>
<sequence length="67" mass="7509">LPWRLRLKLLAPKNFVQLRTLCCIPKNNSSGIHVQNMQVCYKAVFVFCCCTAKINPSITINSSVGKV</sequence>
<reference evidence="1" key="2">
    <citation type="submission" date="2025-08" db="UniProtKB">
        <authorList>
            <consortium name="Ensembl"/>
        </authorList>
    </citation>
    <scope>IDENTIFICATION</scope>
</reference>
<accession>A0A7N9CCX2</accession>